<dbReference type="PROSITE" id="PS50931">
    <property type="entry name" value="HTH_LYSR"/>
    <property type="match status" value="1"/>
</dbReference>
<keyword evidence="4" id="KW-0804">Transcription</keyword>
<dbReference type="InterPro" id="IPR005119">
    <property type="entry name" value="LysR_subst-bd"/>
</dbReference>
<dbReference type="EMBL" id="CAJVAS010000052">
    <property type="protein sequence ID" value="CAG7650148.1"/>
    <property type="molecule type" value="Genomic_DNA"/>
</dbReference>
<evidence type="ECO:0000313" key="6">
    <source>
        <dbReference type="EMBL" id="CAG7650148.1"/>
    </source>
</evidence>
<keyword evidence="7" id="KW-1185">Reference proteome</keyword>
<dbReference type="AlphaFoldDB" id="A0A916NLH5"/>
<keyword evidence="2" id="KW-0805">Transcription regulation</keyword>
<dbReference type="Pfam" id="PF03466">
    <property type="entry name" value="LysR_substrate"/>
    <property type="match status" value="1"/>
</dbReference>
<dbReference type="Proteomes" id="UP000693672">
    <property type="component" value="Unassembled WGS sequence"/>
</dbReference>
<name>A0A916NLH5_9BACL</name>
<protein>
    <submittedName>
        <fullName evidence="6">HTH-type transcriptional activator CmpR</fullName>
    </submittedName>
</protein>
<dbReference type="GO" id="GO:0003700">
    <property type="term" value="F:DNA-binding transcription factor activity"/>
    <property type="evidence" value="ECO:0007669"/>
    <property type="project" value="InterPro"/>
</dbReference>
<evidence type="ECO:0000313" key="7">
    <source>
        <dbReference type="Proteomes" id="UP000693672"/>
    </source>
</evidence>
<evidence type="ECO:0000256" key="2">
    <source>
        <dbReference type="ARBA" id="ARBA00023015"/>
    </source>
</evidence>
<gene>
    <name evidence="6" type="primary">cmpR_6</name>
    <name evidence="6" type="ORF">PAESOLCIP111_06014</name>
</gene>
<dbReference type="RefSeq" id="WP_218095697.1">
    <property type="nucleotide sequence ID" value="NZ_CAJVAS010000052.1"/>
</dbReference>
<dbReference type="GO" id="GO:0000976">
    <property type="term" value="F:transcription cis-regulatory region binding"/>
    <property type="evidence" value="ECO:0007669"/>
    <property type="project" value="TreeGrafter"/>
</dbReference>
<organism evidence="6 7">
    <name type="scientific">Paenibacillus solanacearum</name>
    <dbReference type="NCBI Taxonomy" id="2048548"/>
    <lineage>
        <taxon>Bacteria</taxon>
        <taxon>Bacillati</taxon>
        <taxon>Bacillota</taxon>
        <taxon>Bacilli</taxon>
        <taxon>Bacillales</taxon>
        <taxon>Paenibacillaceae</taxon>
        <taxon>Paenibacillus</taxon>
    </lineage>
</organism>
<evidence type="ECO:0000259" key="5">
    <source>
        <dbReference type="PROSITE" id="PS50931"/>
    </source>
</evidence>
<dbReference type="CDD" id="cd05466">
    <property type="entry name" value="PBP2_LTTR_substrate"/>
    <property type="match status" value="1"/>
</dbReference>
<sequence>MDLTYFQTFREVAQLQSFTRAAEKLGYAQSSVTTQIQKLEKHYGVPLFERFGKGMRLTASGEALLKITAQMLELYEESQETIGRHRGGTLSIGTIDSLASYYLPPVIQQLRSGFPELAIRLQPGSEAQMISSVKEGELDLGLLLDNKPPDSSLRCMAMKEEPLLLITRPDHPLTQLAEVGLEQLRGSEWIMAEESCNYRNMLESVLRAHDIPYRVGFELGNPEAVKRCVMAGLGLALLPRMVAEEEVRRGELAVLPFAHPDIRLQVQLFYHPKKWISQAMRAFIQLLQAESPPAPESYSAARAARKL</sequence>
<feature type="domain" description="HTH lysR-type" evidence="5">
    <location>
        <begin position="1"/>
        <end position="58"/>
    </location>
</feature>
<dbReference type="PANTHER" id="PTHR30126">
    <property type="entry name" value="HTH-TYPE TRANSCRIPTIONAL REGULATOR"/>
    <property type="match status" value="1"/>
</dbReference>
<reference evidence="6" key="1">
    <citation type="submission" date="2021-06" db="EMBL/GenBank/DDBJ databases">
        <authorList>
            <person name="Criscuolo A."/>
        </authorList>
    </citation>
    <scope>NUCLEOTIDE SEQUENCE</scope>
    <source>
        <strain evidence="6">CIP111600</strain>
    </source>
</reference>
<keyword evidence="3" id="KW-0238">DNA-binding</keyword>
<accession>A0A916NLH5</accession>
<dbReference type="InterPro" id="IPR000847">
    <property type="entry name" value="LysR_HTH_N"/>
</dbReference>
<evidence type="ECO:0000256" key="1">
    <source>
        <dbReference type="ARBA" id="ARBA00009437"/>
    </source>
</evidence>
<dbReference type="PANTHER" id="PTHR30126:SF40">
    <property type="entry name" value="HTH-TYPE TRANSCRIPTIONAL REGULATOR GLTR"/>
    <property type="match status" value="1"/>
</dbReference>
<proteinExistence type="inferred from homology"/>
<dbReference type="FunFam" id="1.10.10.10:FF:000001">
    <property type="entry name" value="LysR family transcriptional regulator"/>
    <property type="match status" value="1"/>
</dbReference>
<comment type="caution">
    <text evidence="6">The sequence shown here is derived from an EMBL/GenBank/DDBJ whole genome shotgun (WGS) entry which is preliminary data.</text>
</comment>
<evidence type="ECO:0000256" key="3">
    <source>
        <dbReference type="ARBA" id="ARBA00023125"/>
    </source>
</evidence>
<evidence type="ECO:0000256" key="4">
    <source>
        <dbReference type="ARBA" id="ARBA00023163"/>
    </source>
</evidence>
<dbReference type="Pfam" id="PF00126">
    <property type="entry name" value="HTH_1"/>
    <property type="match status" value="1"/>
</dbReference>
<comment type="similarity">
    <text evidence="1">Belongs to the LysR transcriptional regulatory family.</text>
</comment>